<keyword evidence="3" id="KW-1185">Reference proteome</keyword>
<dbReference type="PANTHER" id="PTHR33232:SF9">
    <property type="entry name" value="PROTEIN SIEVE ELEMENT OCCLUSION B"/>
    <property type="match status" value="1"/>
</dbReference>
<organism evidence="2 3">
    <name type="scientific">Eucalyptus globulus</name>
    <name type="common">Tasmanian blue gum</name>
    <dbReference type="NCBI Taxonomy" id="34317"/>
    <lineage>
        <taxon>Eukaryota</taxon>
        <taxon>Viridiplantae</taxon>
        <taxon>Streptophyta</taxon>
        <taxon>Embryophyta</taxon>
        <taxon>Tracheophyta</taxon>
        <taxon>Spermatophyta</taxon>
        <taxon>Magnoliopsida</taxon>
        <taxon>eudicotyledons</taxon>
        <taxon>Gunneridae</taxon>
        <taxon>Pentapetalae</taxon>
        <taxon>rosids</taxon>
        <taxon>malvids</taxon>
        <taxon>Myrtales</taxon>
        <taxon>Myrtaceae</taxon>
        <taxon>Myrtoideae</taxon>
        <taxon>Eucalypteae</taxon>
        <taxon>Eucalyptus</taxon>
    </lineage>
</organism>
<dbReference type="AlphaFoldDB" id="A0ABD3JLF6"/>
<dbReference type="EMBL" id="JBJKBG010000008">
    <property type="protein sequence ID" value="KAL3727089.1"/>
    <property type="molecule type" value="Genomic_DNA"/>
</dbReference>
<dbReference type="InterPro" id="IPR039299">
    <property type="entry name" value="SEOA"/>
</dbReference>
<evidence type="ECO:0000313" key="3">
    <source>
        <dbReference type="Proteomes" id="UP001634007"/>
    </source>
</evidence>
<protein>
    <recommendedName>
        <fullName evidence="1">Sieve element occlusion N-terminal domain-containing protein</fullName>
    </recommendedName>
</protein>
<comment type="caution">
    <text evidence="2">The sequence shown here is derived from an EMBL/GenBank/DDBJ whole genome shotgun (WGS) entry which is preliminary data.</text>
</comment>
<name>A0ABD3JLF6_EUCGL</name>
<dbReference type="Pfam" id="PF14576">
    <property type="entry name" value="SEO_N"/>
    <property type="match status" value="1"/>
</dbReference>
<proteinExistence type="predicted"/>
<gene>
    <name evidence="2" type="ORF">ACJRO7_031915</name>
</gene>
<feature type="domain" description="Sieve element occlusion N-terminal" evidence="1">
    <location>
        <begin position="18"/>
        <end position="267"/>
    </location>
</feature>
<reference evidence="2 3" key="1">
    <citation type="submission" date="2024-11" db="EMBL/GenBank/DDBJ databases">
        <title>Chromosome-level genome assembly of Eucalyptus globulus Labill. provides insights into its genome evolution.</title>
        <authorList>
            <person name="Li X."/>
        </authorList>
    </citation>
    <scope>NUCLEOTIDE SEQUENCE [LARGE SCALE GENOMIC DNA]</scope>
    <source>
        <strain evidence="2">CL2024</strain>
        <tissue evidence="2">Fresh tender leaves</tissue>
    </source>
</reference>
<evidence type="ECO:0000313" key="2">
    <source>
        <dbReference type="EMBL" id="KAL3727089.1"/>
    </source>
</evidence>
<dbReference type="Proteomes" id="UP001634007">
    <property type="component" value="Unassembled WGS sequence"/>
</dbReference>
<accession>A0ABD3JLF6</accession>
<dbReference type="InterPro" id="IPR027942">
    <property type="entry name" value="SEO_N"/>
</dbReference>
<dbReference type="PANTHER" id="PTHR33232">
    <property type="entry name" value="PROTEIN SIEVE ELEMENT OCCLUSION B-LIKE"/>
    <property type="match status" value="1"/>
</dbReference>
<sequence length="634" mass="72859">MASNNGFMTDLLALLDNEDKLMKVVTCKPSSSAAPLDVKDYLTIIEEILDLATAGNHVQSKSLTLPSKEISSTITELCCQITCRAQHTNNVGETLASIFDQLSSFPWGARAVLTLLALTMHYAEKWRLTQIEESDELLRLMASLRGEARLFLEISNLIRVTLEFTRCIVENDSEDFQEFTSTLGKTLTFTTTINISDCFKYITVFVLGCSVEFTGMISAGNEFQGRDLSPFLVRVTKKQESFKKLVEVFVQTNEEKLLYKKIRNLYRSRADIAEFIAEFMALLCCNGEDPPTVTRGFEKTLAKVEQLQKKKVMLLISDLTLSDDDIFTLNSIYTFEFQTYYEIMWVPIADVKDDEQFQKKRSKMPWYSSKSVVSKAAARFIKKYWQFKQQTKVVVLNQEGEVVNKDAMTMIRLWRAEAFPFMPERGCELWDKHSSNWLKLLVETTVSQSMSQSVTYFLVRSAEDSKTVEQIDDVLKSKCDTFKFMYSNVKTKRKQFLSCLKNCISWKMQVNKGMTDSQTLQLLELYNRYKQQSGFAIVTRGSSVLVNTSLSDLCKVLSEHTQWITKKTTRDNFDTHFQEISFLSYAKNCFCISINCLCTYSPPSRCLYYLFHPIGDCGRDMEIIVTFKCCHDKH</sequence>
<evidence type="ECO:0000259" key="1">
    <source>
        <dbReference type="Pfam" id="PF14576"/>
    </source>
</evidence>